<dbReference type="Proteomes" id="UP001556367">
    <property type="component" value="Unassembled WGS sequence"/>
</dbReference>
<evidence type="ECO:0000313" key="2">
    <source>
        <dbReference type="EMBL" id="KAL0950472.1"/>
    </source>
</evidence>
<evidence type="ECO:0000256" key="1">
    <source>
        <dbReference type="SAM" id="MobiDB-lite"/>
    </source>
</evidence>
<evidence type="ECO:0000313" key="3">
    <source>
        <dbReference type="Proteomes" id="UP001556367"/>
    </source>
</evidence>
<dbReference type="EMBL" id="JASNQZ010000012">
    <property type="protein sequence ID" value="KAL0950472.1"/>
    <property type="molecule type" value="Genomic_DNA"/>
</dbReference>
<reference evidence="3" key="1">
    <citation type="submission" date="2024-06" db="EMBL/GenBank/DDBJ databases">
        <title>Multi-omics analyses provide insights into the biosynthesis of the anticancer antibiotic pleurotin in Hohenbuehelia grisea.</title>
        <authorList>
            <person name="Weaver J.A."/>
            <person name="Alberti F."/>
        </authorList>
    </citation>
    <scope>NUCLEOTIDE SEQUENCE [LARGE SCALE GENOMIC DNA]</scope>
    <source>
        <strain evidence="3">T-177</strain>
    </source>
</reference>
<keyword evidence="3" id="KW-1185">Reference proteome</keyword>
<organism evidence="2 3">
    <name type="scientific">Hohenbuehelia grisea</name>
    <dbReference type="NCBI Taxonomy" id="104357"/>
    <lineage>
        <taxon>Eukaryota</taxon>
        <taxon>Fungi</taxon>
        <taxon>Dikarya</taxon>
        <taxon>Basidiomycota</taxon>
        <taxon>Agaricomycotina</taxon>
        <taxon>Agaricomycetes</taxon>
        <taxon>Agaricomycetidae</taxon>
        <taxon>Agaricales</taxon>
        <taxon>Pleurotineae</taxon>
        <taxon>Pleurotaceae</taxon>
        <taxon>Hohenbuehelia</taxon>
    </lineage>
</organism>
<accession>A0ABR3J4H3</accession>
<proteinExistence type="predicted"/>
<comment type="caution">
    <text evidence="2">The sequence shown here is derived from an EMBL/GenBank/DDBJ whole genome shotgun (WGS) entry which is preliminary data.</text>
</comment>
<protein>
    <submittedName>
        <fullName evidence="2">Uncharacterized protein</fullName>
    </submittedName>
</protein>
<sequence length="208" mass="23661">MTPNSREATYAPRPPDIFRNDPVPEWIVRRFERIEKNPPRYEASLRGPHNAILNSYFPPHRNFLIKTEPKLRTTASSAPSPPATGRTSIDSNGREVECRNDDDIPDFMVCSATDDLHGDIPLLIWELKRNFGPNANQILRYHQWAFDVSEGRPDGQRGILVCLVEGNYVTSYTLHRGGGKWISHTELSYAHILSLEIHEMLLSIADTV</sequence>
<gene>
    <name evidence="2" type="ORF">HGRIS_010417</name>
</gene>
<feature type="region of interest" description="Disordered" evidence="1">
    <location>
        <begin position="71"/>
        <end position="96"/>
    </location>
</feature>
<name>A0ABR3J4H3_9AGAR</name>